<keyword evidence="3" id="KW-1003">Cell membrane</keyword>
<dbReference type="PROSITE" id="PS50213">
    <property type="entry name" value="FAS1"/>
    <property type="match status" value="2"/>
</dbReference>
<keyword evidence="15" id="KW-1185">Reference proteome</keyword>
<evidence type="ECO:0000256" key="11">
    <source>
        <dbReference type="ARBA" id="ARBA00024686"/>
    </source>
</evidence>
<evidence type="ECO:0000256" key="7">
    <source>
        <dbReference type="ARBA" id="ARBA00022974"/>
    </source>
</evidence>
<evidence type="ECO:0000256" key="2">
    <source>
        <dbReference type="ARBA" id="ARBA00007843"/>
    </source>
</evidence>
<evidence type="ECO:0000256" key="10">
    <source>
        <dbReference type="ARBA" id="ARBA00023288"/>
    </source>
</evidence>
<dbReference type="GO" id="GO:0005886">
    <property type="term" value="C:plasma membrane"/>
    <property type="evidence" value="ECO:0007669"/>
    <property type="project" value="UniProtKB-SubCell"/>
</dbReference>
<keyword evidence="4" id="KW-0336">GPI-anchor</keyword>
<evidence type="ECO:0000259" key="13">
    <source>
        <dbReference type="PROSITE" id="PS50213"/>
    </source>
</evidence>
<evidence type="ECO:0000313" key="15">
    <source>
        <dbReference type="Proteomes" id="UP001140206"/>
    </source>
</evidence>
<organism evidence="14 15">
    <name type="scientific">Rhynchospora pubera</name>
    <dbReference type="NCBI Taxonomy" id="906938"/>
    <lineage>
        <taxon>Eukaryota</taxon>
        <taxon>Viridiplantae</taxon>
        <taxon>Streptophyta</taxon>
        <taxon>Embryophyta</taxon>
        <taxon>Tracheophyta</taxon>
        <taxon>Spermatophyta</taxon>
        <taxon>Magnoliopsida</taxon>
        <taxon>Liliopsida</taxon>
        <taxon>Poales</taxon>
        <taxon>Cyperaceae</taxon>
        <taxon>Cyperoideae</taxon>
        <taxon>Rhynchosporeae</taxon>
        <taxon>Rhynchospora</taxon>
    </lineage>
</organism>
<dbReference type="InterPro" id="IPR036378">
    <property type="entry name" value="FAS1_dom_sf"/>
</dbReference>
<dbReference type="FunFam" id="2.30.180.10:FF:000010">
    <property type="entry name" value="Fasciclin-like arabinogalactan protein 2"/>
    <property type="match status" value="1"/>
</dbReference>
<keyword evidence="5" id="KW-0732">Signal</keyword>
<evidence type="ECO:0000256" key="6">
    <source>
        <dbReference type="ARBA" id="ARBA00022737"/>
    </source>
</evidence>
<accession>A0AAV8D9Q9</accession>
<evidence type="ECO:0000256" key="1">
    <source>
        <dbReference type="ARBA" id="ARBA00004609"/>
    </source>
</evidence>
<dbReference type="SUPFAM" id="SSF82153">
    <property type="entry name" value="FAS1 domain"/>
    <property type="match status" value="2"/>
</dbReference>
<keyword evidence="7" id="KW-0654">Proteoglycan</keyword>
<evidence type="ECO:0000256" key="4">
    <source>
        <dbReference type="ARBA" id="ARBA00022622"/>
    </source>
</evidence>
<name>A0AAV8D9Q9_9POAL</name>
<evidence type="ECO:0000313" key="14">
    <source>
        <dbReference type="EMBL" id="KAJ4763196.1"/>
    </source>
</evidence>
<comment type="function">
    <text evidence="11">May be a cell surface adhesion protein.</text>
</comment>
<keyword evidence="10" id="KW-0449">Lipoprotein</keyword>
<evidence type="ECO:0000256" key="12">
    <source>
        <dbReference type="SAM" id="MobiDB-lite"/>
    </source>
</evidence>
<dbReference type="InterPro" id="IPR000782">
    <property type="entry name" value="FAS1_domain"/>
</dbReference>
<dbReference type="AlphaFoldDB" id="A0AAV8D9Q9"/>
<dbReference type="EMBL" id="JAMFTS010000004">
    <property type="protein sequence ID" value="KAJ4763196.1"/>
    <property type="molecule type" value="Genomic_DNA"/>
</dbReference>
<dbReference type="FunFam" id="2.30.180.10:FF:000008">
    <property type="entry name" value="Fasciclin-like arabinogalactan protein 10"/>
    <property type="match status" value="1"/>
</dbReference>
<evidence type="ECO:0000256" key="8">
    <source>
        <dbReference type="ARBA" id="ARBA00023136"/>
    </source>
</evidence>
<dbReference type="PANTHER" id="PTHR32382:SF4">
    <property type="entry name" value="FASCICLIN-LIKE ARABINOGALACTAN PROTEIN 1"/>
    <property type="match status" value="1"/>
</dbReference>
<dbReference type="GO" id="GO:0098552">
    <property type="term" value="C:side of membrane"/>
    <property type="evidence" value="ECO:0007669"/>
    <property type="project" value="UniProtKB-KW"/>
</dbReference>
<comment type="caution">
    <text evidence="14">The sequence shown here is derived from an EMBL/GenBank/DDBJ whole genome shotgun (WGS) entry which is preliminary data.</text>
</comment>
<dbReference type="SMART" id="SM00554">
    <property type="entry name" value="FAS1"/>
    <property type="match status" value="2"/>
</dbReference>
<dbReference type="InterPro" id="IPR033254">
    <property type="entry name" value="Plant_FLA"/>
</dbReference>
<proteinExistence type="inferred from homology"/>
<dbReference type="PANTHER" id="PTHR32382">
    <property type="entry name" value="FASCICLIN-LIKE ARABINOGALACTAN PROTEIN"/>
    <property type="match status" value="1"/>
</dbReference>
<comment type="similarity">
    <text evidence="2">Belongs to the fasciclin-like AGP family.</text>
</comment>
<comment type="subcellular location">
    <subcellularLocation>
        <location evidence="1">Cell membrane</location>
        <topology evidence="1">Lipid-anchor</topology>
        <topology evidence="1">GPI-anchor</topology>
    </subcellularLocation>
</comment>
<feature type="domain" description="FAS1" evidence="13">
    <location>
        <begin position="107"/>
        <end position="241"/>
    </location>
</feature>
<evidence type="ECO:0000256" key="9">
    <source>
        <dbReference type="ARBA" id="ARBA00023180"/>
    </source>
</evidence>
<gene>
    <name evidence="14" type="ORF">LUZ62_073571</name>
</gene>
<feature type="domain" description="FAS1" evidence="13">
    <location>
        <begin position="269"/>
        <end position="412"/>
    </location>
</feature>
<evidence type="ECO:0000256" key="3">
    <source>
        <dbReference type="ARBA" id="ARBA00022475"/>
    </source>
</evidence>
<dbReference type="Gene3D" id="2.30.180.10">
    <property type="entry name" value="FAS1 domain"/>
    <property type="match status" value="2"/>
</dbReference>
<sequence>MNLSIRSAIKSTFPSIYDHQRSITQTPSLKAHSLQIRTLISSLLRCPPLPSLSLTSGAGCATHSLSLYTSNAGAIYRRTYTMSRPRQILLTLFLPLLLLSLSQTCRAHNITKILAQHPEFSQFNHYLTATRLASEINRRLTITVLAVDNSAMSALLARHFTLQTMRHVLSLHILVDYYGSKKLHQLSRSSTLSSSLFQATGAAPGTTGYVNITDHKKGHVTFSTEDLPDGASPATYVKSIKEFPYNLSVIQISSTLTSPEAEAPVPPPAPVNITELMYAKGCKAFADLLLATSDVETSFEDNIDGGLTIFCPIDSAVKSFMPKFKNLTAPHKSSILLYHGVPVYYSMQQLKSNNGVVNTLATGGGVKPTYTFAVKNAVDETVTLNTKVDEASIKAMIHDEDPLSIYSIDKFLQPKEMFKALLAPAPAPAPHKKKKKGKATADSSSDDDAYSPDSAPSDEDTADKNAAGRIAIEYASVFSAILVAFAALLAF</sequence>
<evidence type="ECO:0000256" key="5">
    <source>
        <dbReference type="ARBA" id="ARBA00022729"/>
    </source>
</evidence>
<keyword evidence="8" id="KW-0472">Membrane</keyword>
<reference evidence="14" key="1">
    <citation type="submission" date="2022-08" db="EMBL/GenBank/DDBJ databases">
        <authorList>
            <person name="Marques A."/>
        </authorList>
    </citation>
    <scope>NUCLEOTIDE SEQUENCE</scope>
    <source>
        <strain evidence="14">RhyPub2mFocal</strain>
        <tissue evidence="14">Leaves</tissue>
    </source>
</reference>
<dbReference type="Pfam" id="PF02469">
    <property type="entry name" value="Fasciclin"/>
    <property type="match status" value="2"/>
</dbReference>
<feature type="compositionally biased region" description="Acidic residues" evidence="12">
    <location>
        <begin position="444"/>
        <end position="461"/>
    </location>
</feature>
<dbReference type="Proteomes" id="UP001140206">
    <property type="component" value="Chromosome 4"/>
</dbReference>
<keyword evidence="6" id="KW-0677">Repeat</keyword>
<keyword evidence="9" id="KW-0325">Glycoprotein</keyword>
<protein>
    <submittedName>
        <fullName evidence="14">Fasciclin-like arabinogalactan-protein-like</fullName>
    </submittedName>
</protein>
<feature type="region of interest" description="Disordered" evidence="12">
    <location>
        <begin position="426"/>
        <end position="462"/>
    </location>
</feature>